<dbReference type="OrthoDB" id="9774591at2"/>
<dbReference type="RefSeq" id="WP_145185884.1">
    <property type="nucleotide sequence ID" value="NZ_CP036290.1"/>
</dbReference>
<name>A0A518CYV2_9BACT</name>
<comment type="function">
    <text evidence="7">The glycine cleavage system catalyzes the degradation of glycine.</text>
</comment>
<dbReference type="Pfam" id="PF01571">
    <property type="entry name" value="GCV_T"/>
    <property type="match status" value="1"/>
</dbReference>
<keyword evidence="12" id="KW-1185">Reference proteome</keyword>
<dbReference type="Proteomes" id="UP000319342">
    <property type="component" value="Chromosome"/>
</dbReference>
<dbReference type="InterPro" id="IPR022903">
    <property type="entry name" value="GcvT_bac"/>
</dbReference>
<protein>
    <recommendedName>
        <fullName evidence="2 7">Aminomethyltransferase</fullName>
        <ecNumber evidence="2 7">2.1.2.10</ecNumber>
    </recommendedName>
    <alternativeName>
        <fullName evidence="5 7">Glycine cleavage system T protein</fullName>
    </alternativeName>
</protein>
<evidence type="ECO:0000313" key="12">
    <source>
        <dbReference type="Proteomes" id="UP000319342"/>
    </source>
</evidence>
<keyword evidence="3 7" id="KW-0032">Aminotransferase</keyword>
<organism evidence="11 12">
    <name type="scientific">Rohdeia mirabilis</name>
    <dbReference type="NCBI Taxonomy" id="2528008"/>
    <lineage>
        <taxon>Bacteria</taxon>
        <taxon>Pseudomonadati</taxon>
        <taxon>Planctomycetota</taxon>
        <taxon>Planctomycetia</taxon>
        <taxon>Planctomycetia incertae sedis</taxon>
        <taxon>Rohdeia</taxon>
    </lineage>
</organism>
<evidence type="ECO:0000256" key="1">
    <source>
        <dbReference type="ARBA" id="ARBA00008609"/>
    </source>
</evidence>
<evidence type="ECO:0000256" key="6">
    <source>
        <dbReference type="ARBA" id="ARBA00047665"/>
    </source>
</evidence>
<dbReference type="NCBIfam" id="TIGR00528">
    <property type="entry name" value="gcvT"/>
    <property type="match status" value="1"/>
</dbReference>
<evidence type="ECO:0000256" key="5">
    <source>
        <dbReference type="ARBA" id="ARBA00031395"/>
    </source>
</evidence>
<comment type="similarity">
    <text evidence="1 7">Belongs to the GcvT family.</text>
</comment>
<dbReference type="Gene3D" id="4.10.1250.10">
    <property type="entry name" value="Aminomethyltransferase fragment"/>
    <property type="match status" value="1"/>
</dbReference>
<feature type="binding site" evidence="8">
    <location>
        <position position="200"/>
    </location>
    <ligand>
        <name>substrate</name>
    </ligand>
</feature>
<dbReference type="GO" id="GO:0019464">
    <property type="term" value="P:glycine decarboxylation via glycine cleavage system"/>
    <property type="evidence" value="ECO:0007669"/>
    <property type="project" value="UniProtKB-UniRule"/>
</dbReference>
<dbReference type="HAMAP" id="MF_00259">
    <property type="entry name" value="GcvT"/>
    <property type="match status" value="1"/>
</dbReference>
<keyword evidence="4 7" id="KW-0808">Transferase</keyword>
<comment type="subunit">
    <text evidence="7">The glycine cleavage system is composed of four proteins: P, T, L and H.</text>
</comment>
<accession>A0A518CYV2</accession>
<dbReference type="NCBIfam" id="NF001567">
    <property type="entry name" value="PRK00389.1"/>
    <property type="match status" value="1"/>
</dbReference>
<evidence type="ECO:0000259" key="10">
    <source>
        <dbReference type="Pfam" id="PF08669"/>
    </source>
</evidence>
<dbReference type="InterPro" id="IPR006223">
    <property type="entry name" value="GcvT"/>
</dbReference>
<dbReference type="FunFam" id="2.40.30.110:FF:000003">
    <property type="entry name" value="Aminomethyltransferase"/>
    <property type="match status" value="1"/>
</dbReference>
<evidence type="ECO:0000256" key="3">
    <source>
        <dbReference type="ARBA" id="ARBA00022576"/>
    </source>
</evidence>
<dbReference type="Gene3D" id="3.30.70.1400">
    <property type="entry name" value="Aminomethyltransferase beta-barrel domains"/>
    <property type="match status" value="1"/>
</dbReference>
<dbReference type="GO" id="GO:0005960">
    <property type="term" value="C:glycine cleavage complex"/>
    <property type="evidence" value="ECO:0007669"/>
    <property type="project" value="InterPro"/>
</dbReference>
<dbReference type="GO" id="GO:0004047">
    <property type="term" value="F:aminomethyltransferase activity"/>
    <property type="evidence" value="ECO:0007669"/>
    <property type="project" value="UniProtKB-UniRule"/>
</dbReference>
<dbReference type="SUPFAM" id="SSF103025">
    <property type="entry name" value="Folate-binding domain"/>
    <property type="match status" value="1"/>
</dbReference>
<dbReference type="PIRSF" id="PIRSF006487">
    <property type="entry name" value="GcvT"/>
    <property type="match status" value="1"/>
</dbReference>
<evidence type="ECO:0000256" key="4">
    <source>
        <dbReference type="ARBA" id="ARBA00022679"/>
    </source>
</evidence>
<proteinExistence type="inferred from homology"/>
<dbReference type="PANTHER" id="PTHR43757:SF2">
    <property type="entry name" value="AMINOMETHYLTRANSFERASE, MITOCHONDRIAL"/>
    <property type="match status" value="1"/>
</dbReference>
<dbReference type="GO" id="GO:0005829">
    <property type="term" value="C:cytosol"/>
    <property type="evidence" value="ECO:0007669"/>
    <property type="project" value="TreeGrafter"/>
</dbReference>
<dbReference type="InterPro" id="IPR029043">
    <property type="entry name" value="GcvT/YgfZ_C"/>
</dbReference>
<dbReference type="EMBL" id="CP036290">
    <property type="protein sequence ID" value="QDU84411.1"/>
    <property type="molecule type" value="Genomic_DNA"/>
</dbReference>
<evidence type="ECO:0000256" key="2">
    <source>
        <dbReference type="ARBA" id="ARBA00012616"/>
    </source>
</evidence>
<dbReference type="InterPro" id="IPR006222">
    <property type="entry name" value="GCVT_N"/>
</dbReference>
<comment type="catalytic activity">
    <reaction evidence="6 7">
        <text>N(6)-[(R)-S(8)-aminomethyldihydrolipoyl]-L-lysyl-[protein] + (6S)-5,6,7,8-tetrahydrofolate = N(6)-[(R)-dihydrolipoyl]-L-lysyl-[protein] + (6R)-5,10-methylene-5,6,7,8-tetrahydrofolate + NH4(+)</text>
        <dbReference type="Rhea" id="RHEA:16945"/>
        <dbReference type="Rhea" id="RHEA-COMP:10475"/>
        <dbReference type="Rhea" id="RHEA-COMP:10492"/>
        <dbReference type="ChEBI" id="CHEBI:15636"/>
        <dbReference type="ChEBI" id="CHEBI:28938"/>
        <dbReference type="ChEBI" id="CHEBI:57453"/>
        <dbReference type="ChEBI" id="CHEBI:83100"/>
        <dbReference type="ChEBI" id="CHEBI:83143"/>
        <dbReference type="EC" id="2.1.2.10"/>
    </reaction>
</comment>
<dbReference type="Pfam" id="PF08669">
    <property type="entry name" value="GCV_T_C"/>
    <property type="match status" value="1"/>
</dbReference>
<dbReference type="InterPro" id="IPR027266">
    <property type="entry name" value="TrmE/GcvT-like"/>
</dbReference>
<reference evidence="11 12" key="1">
    <citation type="submission" date="2019-02" db="EMBL/GenBank/DDBJ databases">
        <title>Deep-cultivation of Planctomycetes and their phenomic and genomic characterization uncovers novel biology.</title>
        <authorList>
            <person name="Wiegand S."/>
            <person name="Jogler M."/>
            <person name="Boedeker C."/>
            <person name="Pinto D."/>
            <person name="Vollmers J."/>
            <person name="Rivas-Marin E."/>
            <person name="Kohn T."/>
            <person name="Peeters S.H."/>
            <person name="Heuer A."/>
            <person name="Rast P."/>
            <person name="Oberbeckmann S."/>
            <person name="Bunk B."/>
            <person name="Jeske O."/>
            <person name="Meyerdierks A."/>
            <person name="Storesund J.E."/>
            <person name="Kallscheuer N."/>
            <person name="Luecker S."/>
            <person name="Lage O.M."/>
            <person name="Pohl T."/>
            <person name="Merkel B.J."/>
            <person name="Hornburger P."/>
            <person name="Mueller R.-W."/>
            <person name="Bruemmer F."/>
            <person name="Labrenz M."/>
            <person name="Spormann A.M."/>
            <person name="Op den Camp H."/>
            <person name="Overmann J."/>
            <person name="Amann R."/>
            <person name="Jetten M.S.M."/>
            <person name="Mascher T."/>
            <person name="Medema M.H."/>
            <person name="Devos D.P."/>
            <person name="Kaster A.-K."/>
            <person name="Ovreas L."/>
            <person name="Rohde M."/>
            <person name="Galperin M.Y."/>
            <person name="Jogler C."/>
        </authorList>
    </citation>
    <scope>NUCLEOTIDE SEQUENCE [LARGE SCALE GENOMIC DNA]</scope>
    <source>
        <strain evidence="11 12">Pla163</strain>
    </source>
</reference>
<feature type="domain" description="Aminomethyltransferase C-terminal" evidence="10">
    <location>
        <begin position="286"/>
        <end position="363"/>
    </location>
</feature>
<dbReference type="AlphaFoldDB" id="A0A518CYV2"/>
<evidence type="ECO:0000313" key="11">
    <source>
        <dbReference type="EMBL" id="QDU84411.1"/>
    </source>
</evidence>
<dbReference type="PANTHER" id="PTHR43757">
    <property type="entry name" value="AMINOMETHYLTRANSFERASE"/>
    <property type="match status" value="1"/>
</dbReference>
<evidence type="ECO:0000256" key="8">
    <source>
        <dbReference type="PIRSR" id="PIRSR006487-1"/>
    </source>
</evidence>
<evidence type="ECO:0000259" key="9">
    <source>
        <dbReference type="Pfam" id="PF01571"/>
    </source>
</evidence>
<evidence type="ECO:0000256" key="7">
    <source>
        <dbReference type="HAMAP-Rule" id="MF_00259"/>
    </source>
</evidence>
<dbReference type="Gene3D" id="2.40.30.110">
    <property type="entry name" value="Aminomethyltransferase beta-barrel domains"/>
    <property type="match status" value="1"/>
</dbReference>
<sequence>MSDQLARTVLFDVHVRAGARMVEFGGWSMPLQYGPILDEARRVRSTSGLFDLGHMGRLELRGADAVTFADRVLTCWVAKIPVGAIRYGLVCREDGNPIDDVLVYKGEDEVSVVVNASNRERVLGWFEEQRAPYEVEIVDHTLELGMIALQGPKAAEILARVTTGMDVAELGYYRFGEGTFAGLGPMRVSRTGYTGEDGFEFYVSQNEVEILWNALLEAGGDDVAPTGLGARDTLRLEAGMPLYGHEISDELNPIEAGLAFGVSLKPKKSGTLGFDALTAVAAAPRRALVGIETDGRRVPRQGHELFVGDERVGFVCSGTFSPTLDKPIASAYVDLGHSEPGTAVELDLRGKRQACSVRAMPFFSRTRS</sequence>
<dbReference type="Gene3D" id="3.30.1360.120">
    <property type="entry name" value="Probable tRNA modification gtpase trme, domain 1"/>
    <property type="match status" value="1"/>
</dbReference>
<dbReference type="GO" id="GO:0008483">
    <property type="term" value="F:transaminase activity"/>
    <property type="evidence" value="ECO:0007669"/>
    <property type="project" value="UniProtKB-KW"/>
</dbReference>
<feature type="domain" description="GCVT N-terminal" evidence="9">
    <location>
        <begin position="10"/>
        <end position="265"/>
    </location>
</feature>
<dbReference type="SUPFAM" id="SSF101790">
    <property type="entry name" value="Aminomethyltransferase beta-barrel domain"/>
    <property type="match status" value="1"/>
</dbReference>
<dbReference type="InterPro" id="IPR013977">
    <property type="entry name" value="GcvT_C"/>
</dbReference>
<dbReference type="InterPro" id="IPR028896">
    <property type="entry name" value="GcvT/YgfZ/DmdA"/>
</dbReference>
<dbReference type="EC" id="2.1.2.10" evidence="2 7"/>
<gene>
    <name evidence="11" type="primary">gcvT_1</name>
    <name evidence="7" type="synonym">gcvT</name>
    <name evidence="11" type="ORF">Pla163_15190</name>
</gene>